<organism evidence="2 3">
    <name type="scientific">Neoarthrinium moseri</name>
    <dbReference type="NCBI Taxonomy" id="1658444"/>
    <lineage>
        <taxon>Eukaryota</taxon>
        <taxon>Fungi</taxon>
        <taxon>Dikarya</taxon>
        <taxon>Ascomycota</taxon>
        <taxon>Pezizomycotina</taxon>
        <taxon>Sordariomycetes</taxon>
        <taxon>Xylariomycetidae</taxon>
        <taxon>Amphisphaeriales</taxon>
        <taxon>Apiosporaceae</taxon>
        <taxon>Neoarthrinium</taxon>
    </lineage>
</organism>
<reference evidence="2" key="1">
    <citation type="submission" date="2021-03" db="EMBL/GenBank/DDBJ databases">
        <title>Revisited historic fungal species revealed as producer of novel bioactive compounds through whole genome sequencing and comparative genomics.</title>
        <authorList>
            <person name="Vignolle G.A."/>
            <person name="Hochenegger N."/>
            <person name="Mach R.L."/>
            <person name="Mach-Aigner A.R."/>
            <person name="Javad Rahimi M."/>
            <person name="Salim K.A."/>
            <person name="Chan C.M."/>
            <person name="Lim L.B.L."/>
            <person name="Cai F."/>
            <person name="Druzhinina I.S."/>
            <person name="U'Ren J.M."/>
            <person name="Derntl C."/>
        </authorList>
    </citation>
    <scope>NUCLEOTIDE SEQUENCE</scope>
    <source>
        <strain evidence="2">TUCIM 5799</strain>
    </source>
</reference>
<protein>
    <submittedName>
        <fullName evidence="2">Uncharacterized protein</fullName>
    </submittedName>
</protein>
<proteinExistence type="predicted"/>
<dbReference type="SUPFAM" id="SSF160104">
    <property type="entry name" value="Acetoacetate decarboxylase-like"/>
    <property type="match status" value="1"/>
</dbReference>
<dbReference type="Proteomes" id="UP000829685">
    <property type="component" value="Unassembled WGS sequence"/>
</dbReference>
<keyword evidence="1" id="KW-0732">Signal</keyword>
<name>A0A9Q0AJR4_9PEZI</name>
<dbReference type="EMBL" id="JAFIMR010000051">
    <property type="protein sequence ID" value="KAI1855122.1"/>
    <property type="molecule type" value="Genomic_DNA"/>
</dbReference>
<sequence length="307" mass="33235">MLFGSFSWALLSSLVTKTVANGSGGCWTNNCTDPIELVPAPWTLHGTGWAIPLPAALSLPEKTYSPLERQQGSKATAGLYTGIFGAIQMIRYTDTPVGPYDEFVLIPGAFTYSGPYLGLPQTDLRVSRMYVSQKYTCYNGRANWNIPKHLASFNWTDNADGSTTLKLYPHDTTGDESEAYPADKPFFQAIIYPDVSPDLSVNFSSPLIPEGVPVRLNQAPLPSGSGSYGELPGTETWGNTVLALQDTTPGVAMVDLDQGAGDAVAGEDVNAVGDEFYQNFWPTLGRWNAAVKLKDFTIIFNPAETWG</sequence>
<dbReference type="InterPro" id="IPR023375">
    <property type="entry name" value="ADC_dom_sf"/>
</dbReference>
<feature type="signal peptide" evidence="1">
    <location>
        <begin position="1"/>
        <end position="20"/>
    </location>
</feature>
<dbReference type="AlphaFoldDB" id="A0A9Q0AJR4"/>
<keyword evidence="3" id="KW-1185">Reference proteome</keyword>
<feature type="chain" id="PRO_5040311363" evidence="1">
    <location>
        <begin position="21"/>
        <end position="307"/>
    </location>
</feature>
<dbReference type="Gene3D" id="2.40.400.10">
    <property type="entry name" value="Acetoacetate decarboxylase-like"/>
    <property type="match status" value="1"/>
</dbReference>
<evidence type="ECO:0000313" key="2">
    <source>
        <dbReference type="EMBL" id="KAI1855122.1"/>
    </source>
</evidence>
<dbReference type="PANTHER" id="PTHR40518:SF1">
    <property type="entry name" value="ACETOACETATE DECARBOXYLASE"/>
    <property type="match status" value="1"/>
</dbReference>
<evidence type="ECO:0000313" key="3">
    <source>
        <dbReference type="Proteomes" id="UP000829685"/>
    </source>
</evidence>
<accession>A0A9Q0AJR4</accession>
<dbReference type="PANTHER" id="PTHR40518">
    <property type="entry name" value="ACETOACETATE DECARBOXYLASE"/>
    <property type="match status" value="1"/>
</dbReference>
<comment type="caution">
    <text evidence="2">The sequence shown here is derived from an EMBL/GenBank/DDBJ whole genome shotgun (WGS) entry which is preliminary data.</text>
</comment>
<evidence type="ECO:0000256" key="1">
    <source>
        <dbReference type="SAM" id="SignalP"/>
    </source>
</evidence>
<gene>
    <name evidence="2" type="ORF">JX265_012310</name>
</gene>